<proteinExistence type="predicted"/>
<evidence type="ECO:0000313" key="4">
    <source>
        <dbReference type="Proteomes" id="UP000422108"/>
    </source>
</evidence>
<sequence length="412" mass="44519">MLKRKAMNSYSTQKTCSPTWILFESGYAVKVGLSLYSPPRETSRPIDAYVVTECENSFTKSARRAVEAVHGVANRFLPGLKPVVVGYDLMGLSATRQVTGESGGLAFAVALAKRLFEEDPGPVAATGVLRSGHNGGEIGAVKGIQAKLEGASILMPSGGVILYPIENEKDLPDSFSMALSEKGLVLKPVANVDEAIKWLFKIKGPEQPAKPRWRFLMIVLLILMAGSLGGYWLHKQDVDSDKVSKSEKATASEAPKTGSRSTESARENTNASIGTPALSPASPELWPKMEISTKTSLSKTIAGLFTQQFRRRVEAWSMKGDPDLRFTGNIQVVQMTEKEASEGKLRSEIIVSLRTPVVYSEKGRQSIAPIHVTVNGEGPAKSLMLAAADELALKLIDSLKNSVADHGFRGFK</sequence>
<dbReference type="InterPro" id="IPR014721">
    <property type="entry name" value="Ribsml_uS5_D2-typ_fold_subgr"/>
</dbReference>
<protein>
    <recommendedName>
        <fullName evidence="5">Lon proteolytic domain-containing protein</fullName>
    </recommendedName>
</protein>
<feature type="region of interest" description="Disordered" evidence="1">
    <location>
        <begin position="243"/>
        <end position="279"/>
    </location>
</feature>
<evidence type="ECO:0000256" key="2">
    <source>
        <dbReference type="SAM" id="Phobius"/>
    </source>
</evidence>
<dbReference type="InterPro" id="IPR020568">
    <property type="entry name" value="Ribosomal_Su5_D2-typ_SF"/>
</dbReference>
<accession>A0A5K8AJR9</accession>
<dbReference type="SUPFAM" id="SSF54211">
    <property type="entry name" value="Ribosomal protein S5 domain 2-like"/>
    <property type="match status" value="1"/>
</dbReference>
<feature type="transmembrane region" description="Helical" evidence="2">
    <location>
        <begin position="213"/>
        <end position="233"/>
    </location>
</feature>
<keyword evidence="4" id="KW-1185">Reference proteome</keyword>
<keyword evidence="2" id="KW-0812">Transmembrane</keyword>
<name>A0A5K8AJR9_9BACT</name>
<dbReference type="AlphaFoldDB" id="A0A5K8AJR9"/>
<organism evidence="3 4">
    <name type="scientific">Desulfosarcina ovata subsp. ovata</name>
    <dbReference type="NCBI Taxonomy" id="2752305"/>
    <lineage>
        <taxon>Bacteria</taxon>
        <taxon>Pseudomonadati</taxon>
        <taxon>Thermodesulfobacteriota</taxon>
        <taxon>Desulfobacteria</taxon>
        <taxon>Desulfobacterales</taxon>
        <taxon>Desulfosarcinaceae</taxon>
        <taxon>Desulfosarcina</taxon>
    </lineage>
</organism>
<evidence type="ECO:0000256" key="1">
    <source>
        <dbReference type="SAM" id="MobiDB-lite"/>
    </source>
</evidence>
<evidence type="ECO:0000313" key="3">
    <source>
        <dbReference type="EMBL" id="BBO92953.1"/>
    </source>
</evidence>
<evidence type="ECO:0008006" key="5">
    <source>
        <dbReference type="Google" id="ProtNLM"/>
    </source>
</evidence>
<dbReference type="EMBL" id="AP021879">
    <property type="protein sequence ID" value="BBO92953.1"/>
    <property type="molecule type" value="Genomic_DNA"/>
</dbReference>
<feature type="compositionally biased region" description="Polar residues" evidence="1">
    <location>
        <begin position="258"/>
        <end position="273"/>
    </location>
</feature>
<dbReference type="Proteomes" id="UP000422108">
    <property type="component" value="Chromosome"/>
</dbReference>
<dbReference type="Gene3D" id="3.30.230.10">
    <property type="match status" value="1"/>
</dbReference>
<gene>
    <name evidence="3" type="ORF">DSCOOX_61330</name>
</gene>
<keyword evidence="2" id="KW-0472">Membrane</keyword>
<reference evidence="3 4" key="1">
    <citation type="submission" date="2019-11" db="EMBL/GenBank/DDBJ databases">
        <title>Comparative genomics of hydrocarbon-degrading Desulfosarcina strains.</title>
        <authorList>
            <person name="Watanabe M."/>
            <person name="Kojima H."/>
            <person name="Fukui M."/>
        </authorList>
    </citation>
    <scope>NUCLEOTIDE SEQUENCE [LARGE SCALE GENOMIC DNA]</scope>
    <source>
        <strain evidence="4">oXyS1</strain>
    </source>
</reference>
<keyword evidence="2" id="KW-1133">Transmembrane helix</keyword>